<reference evidence="4" key="2">
    <citation type="journal article" date="2017" name="Nat. Plants">
        <title>The Aegilops tauschii genome reveals multiple impacts of transposons.</title>
        <authorList>
            <person name="Zhao G."/>
            <person name="Zou C."/>
            <person name="Li K."/>
            <person name="Wang K."/>
            <person name="Li T."/>
            <person name="Gao L."/>
            <person name="Zhang X."/>
            <person name="Wang H."/>
            <person name="Yang Z."/>
            <person name="Liu X."/>
            <person name="Jiang W."/>
            <person name="Mao L."/>
            <person name="Kong X."/>
            <person name="Jiao Y."/>
            <person name="Jia J."/>
        </authorList>
    </citation>
    <scope>NUCLEOTIDE SEQUENCE [LARGE SCALE GENOMIC DNA]</scope>
    <source>
        <strain evidence="4">cv. AL8/78</strain>
    </source>
</reference>
<dbReference type="PANTHER" id="PTHR48222">
    <property type="entry name" value="PROTEINASE INHIBITOR, PROPEPTIDE"/>
    <property type="match status" value="1"/>
</dbReference>
<dbReference type="PANTHER" id="PTHR48222:SF4">
    <property type="entry name" value="PROTEINASE INHIBITOR, PROPEPTIDE"/>
    <property type="match status" value="1"/>
</dbReference>
<dbReference type="EnsemblPlants" id="AET1Gv20685800.1">
    <property type="protein sequence ID" value="AET1Gv20685800.1"/>
    <property type="gene ID" value="AET1Gv20685800"/>
</dbReference>
<sequence length="138" mass="14914">MASNITLLLLLLAAIASTIAEMDESEQHIDPASTIAELLKAAVTSTIAELDEPADCDGYGTYIVMLEPPEGGQDAGVDAARALHRSFLPSVTTAQGKPRLLHSYRTVFTGFAAWLTQEELEVSSKPGFVRSFDNNIYR</sequence>
<reference evidence="4" key="1">
    <citation type="journal article" date="2014" name="Science">
        <title>Ancient hybridizations among the ancestral genomes of bread wheat.</title>
        <authorList>
            <consortium name="International Wheat Genome Sequencing Consortium,"/>
            <person name="Marcussen T."/>
            <person name="Sandve S.R."/>
            <person name="Heier L."/>
            <person name="Spannagl M."/>
            <person name="Pfeifer M."/>
            <person name="Jakobsen K.S."/>
            <person name="Wulff B.B."/>
            <person name="Steuernagel B."/>
            <person name="Mayer K.F."/>
            <person name="Olsen O.A."/>
        </authorList>
    </citation>
    <scope>NUCLEOTIDE SEQUENCE [LARGE SCALE GENOMIC DNA]</scope>
    <source>
        <strain evidence="4">cv. AL8/78</strain>
    </source>
</reference>
<protein>
    <recommendedName>
        <fullName evidence="2">Inhibitor I9 domain-containing protein</fullName>
    </recommendedName>
</protein>
<keyword evidence="1" id="KW-0732">Signal</keyword>
<accession>A0A452Z9X9</accession>
<feature type="domain" description="Inhibitor I9" evidence="2">
    <location>
        <begin position="61"/>
        <end position="137"/>
    </location>
</feature>
<dbReference type="Gene3D" id="3.30.70.80">
    <property type="entry name" value="Peptidase S8 propeptide/proteinase inhibitor I9"/>
    <property type="match status" value="1"/>
</dbReference>
<dbReference type="GeneID" id="120968207"/>
<evidence type="ECO:0000313" key="4">
    <source>
        <dbReference type="Proteomes" id="UP000015105"/>
    </source>
</evidence>
<reference evidence="3" key="5">
    <citation type="journal article" date="2021" name="G3 (Bethesda)">
        <title>Aegilops tauschii genome assembly Aet v5.0 features greater sequence contiguity and improved annotation.</title>
        <authorList>
            <person name="Wang L."/>
            <person name="Zhu T."/>
            <person name="Rodriguez J.C."/>
            <person name="Deal K.R."/>
            <person name="Dubcovsky J."/>
            <person name="McGuire P.E."/>
            <person name="Lux T."/>
            <person name="Spannagl M."/>
            <person name="Mayer K.F.X."/>
            <person name="Baldrich P."/>
            <person name="Meyers B.C."/>
            <person name="Huo N."/>
            <person name="Gu Y.Q."/>
            <person name="Zhou H."/>
            <person name="Devos K.M."/>
            <person name="Bennetzen J.L."/>
            <person name="Unver T."/>
            <person name="Budak H."/>
            <person name="Gulick P.J."/>
            <person name="Galiba G."/>
            <person name="Kalapos B."/>
            <person name="Nelson D.R."/>
            <person name="Li P."/>
            <person name="You F.M."/>
            <person name="Luo M.C."/>
            <person name="Dvorak J."/>
        </authorList>
    </citation>
    <scope>NUCLEOTIDE SEQUENCE [LARGE SCALE GENOMIC DNA]</scope>
    <source>
        <strain evidence="3">cv. AL8/78</strain>
    </source>
</reference>
<dbReference type="EnsemblPlants" id="AET1Gv20685800.3">
    <property type="protein sequence ID" value="AET1Gv20685800.3"/>
    <property type="gene ID" value="AET1Gv20685800"/>
</dbReference>
<evidence type="ECO:0000259" key="2">
    <source>
        <dbReference type="Pfam" id="PF05922"/>
    </source>
</evidence>
<reference evidence="3" key="3">
    <citation type="journal article" date="2017" name="Nature">
        <title>Genome sequence of the progenitor of the wheat D genome Aegilops tauschii.</title>
        <authorList>
            <person name="Luo M.C."/>
            <person name="Gu Y.Q."/>
            <person name="Puiu D."/>
            <person name="Wang H."/>
            <person name="Twardziok S.O."/>
            <person name="Deal K.R."/>
            <person name="Huo N."/>
            <person name="Zhu T."/>
            <person name="Wang L."/>
            <person name="Wang Y."/>
            <person name="McGuire P.E."/>
            <person name="Liu S."/>
            <person name="Long H."/>
            <person name="Ramasamy R.K."/>
            <person name="Rodriguez J.C."/>
            <person name="Van S.L."/>
            <person name="Yuan L."/>
            <person name="Wang Z."/>
            <person name="Xia Z."/>
            <person name="Xiao L."/>
            <person name="Anderson O.D."/>
            <person name="Ouyang S."/>
            <person name="Liang Y."/>
            <person name="Zimin A.V."/>
            <person name="Pertea G."/>
            <person name="Qi P."/>
            <person name="Bennetzen J.L."/>
            <person name="Dai X."/>
            <person name="Dawson M.W."/>
            <person name="Muller H.G."/>
            <person name="Kugler K."/>
            <person name="Rivarola-Duarte L."/>
            <person name="Spannagl M."/>
            <person name="Mayer K.F.X."/>
            <person name="Lu F.H."/>
            <person name="Bevan M.W."/>
            <person name="Leroy P."/>
            <person name="Li P."/>
            <person name="You F.M."/>
            <person name="Sun Q."/>
            <person name="Liu Z."/>
            <person name="Lyons E."/>
            <person name="Wicker T."/>
            <person name="Salzberg S.L."/>
            <person name="Devos K.M."/>
            <person name="Dvorak J."/>
        </authorList>
    </citation>
    <scope>NUCLEOTIDE SEQUENCE [LARGE SCALE GENOMIC DNA]</scope>
    <source>
        <strain evidence="3">cv. AL8/78</strain>
    </source>
</reference>
<feature type="signal peptide" evidence="1">
    <location>
        <begin position="1"/>
        <end position="20"/>
    </location>
</feature>
<dbReference type="OMA" id="EREPHID"/>
<dbReference type="OrthoDB" id="695927at2759"/>
<organism evidence="3 4">
    <name type="scientific">Aegilops tauschii subsp. strangulata</name>
    <name type="common">Goatgrass</name>
    <dbReference type="NCBI Taxonomy" id="200361"/>
    <lineage>
        <taxon>Eukaryota</taxon>
        <taxon>Viridiplantae</taxon>
        <taxon>Streptophyta</taxon>
        <taxon>Embryophyta</taxon>
        <taxon>Tracheophyta</taxon>
        <taxon>Spermatophyta</taxon>
        <taxon>Magnoliopsida</taxon>
        <taxon>Liliopsida</taxon>
        <taxon>Poales</taxon>
        <taxon>Poaceae</taxon>
        <taxon>BOP clade</taxon>
        <taxon>Pooideae</taxon>
        <taxon>Triticodae</taxon>
        <taxon>Triticeae</taxon>
        <taxon>Triticinae</taxon>
        <taxon>Aegilops</taxon>
    </lineage>
</organism>
<evidence type="ECO:0000313" key="3">
    <source>
        <dbReference type="EnsemblPlants" id="AET1Gv20685800.2"/>
    </source>
</evidence>
<feature type="chain" id="PRO_5042372029" description="Inhibitor I9 domain-containing protein" evidence="1">
    <location>
        <begin position="21"/>
        <end position="138"/>
    </location>
</feature>
<dbReference type="Gramene" id="AET1Gv20685800.3">
    <property type="protein sequence ID" value="AET1Gv20685800.3"/>
    <property type="gene ID" value="AET1Gv20685800"/>
</dbReference>
<dbReference type="Gramene" id="AET1Gv20685800.1">
    <property type="protein sequence ID" value="AET1Gv20685800.1"/>
    <property type="gene ID" value="AET1Gv20685800"/>
</dbReference>
<dbReference type="Proteomes" id="UP000015105">
    <property type="component" value="Chromosome 1D"/>
</dbReference>
<dbReference type="STRING" id="200361.A0A452Z9X9"/>
<evidence type="ECO:0000256" key="1">
    <source>
        <dbReference type="SAM" id="SignalP"/>
    </source>
</evidence>
<dbReference type="KEGG" id="ats:120968207"/>
<proteinExistence type="predicted"/>
<dbReference type="RefSeq" id="XP_040250698.1">
    <property type="nucleotide sequence ID" value="XM_040394764.3"/>
</dbReference>
<dbReference type="AlphaFoldDB" id="A0A452Z9X9"/>
<dbReference type="InterPro" id="IPR010259">
    <property type="entry name" value="S8pro/Inhibitor_I9"/>
</dbReference>
<dbReference type="InterPro" id="IPR037045">
    <property type="entry name" value="S8pro/Inhibitor_I9_sf"/>
</dbReference>
<dbReference type="Pfam" id="PF05922">
    <property type="entry name" value="Inhibitor_I9"/>
    <property type="match status" value="1"/>
</dbReference>
<dbReference type="Gramene" id="AET1Gv20685800.2">
    <property type="protein sequence ID" value="AET1Gv20685800.2"/>
    <property type="gene ID" value="AET1Gv20685800"/>
</dbReference>
<reference evidence="3" key="4">
    <citation type="submission" date="2019-03" db="UniProtKB">
        <authorList>
            <consortium name="EnsemblPlants"/>
        </authorList>
    </citation>
    <scope>IDENTIFICATION</scope>
</reference>
<dbReference type="EnsemblPlants" id="AET1Gv20685800.2">
    <property type="protein sequence ID" value="AET1Gv20685800.2"/>
    <property type="gene ID" value="AET1Gv20685800"/>
</dbReference>
<keyword evidence="4" id="KW-1185">Reference proteome</keyword>
<name>A0A452Z9X9_AEGTS</name>